<sequence>MAAYAAVLSLKYIIQQIQLHPCPPISFDQNQVDSLTDTLNFLQKFLEQGYPCVGISREAIDVFESRIADAAHVAEDIIETRVVDQILAESKKMKNTRMQDRLRRILSTFCGAVPLTCTEISISIVMEDHLHINSSTLASSRSHLTTRHETVVGLDDVLNEVMDKLTGQQSNLRIIPIVGMGGIGKTTLARNAYVKFMKHFDIRAWVTVSQNYNVREILIEILLCINKAESRETLSAKSEGELGVKVHQSLWGRRYLIVMDDIWSVEVWDKVNLFFPDNVGQRSRIMITTRLSDVASIGSHGVVMDFLNEDKSWDLLCKSILEEEEECPPELEEIGKKIAKNCEGLPLSIVVIGGHLAKSKRTREHWEYVSENIKKIVNSEDDERCLKVLQLSYNHLPVHLKPCFLYMGVFPEDKKIRVSWLVKLWVSEGFVKPIKGKSLEVVSREYLQELCDRNLILVHERGSYGNIKFCKIHDLLRELCLREAEKEKFLYTLIVNGNWGVVAPCEIWNMTQLKHVHFDRLELPDPPIGGKDDEFVLGNLQTLTHIRNFKCGEEVVKRIPNINKLQIFYFKEPQGYLSYRVDNIGHLHKLESLRFSLYSLKKPSVNDLVQNIILPNSLMKLTLHRTCLKWEDMKTKIGLLPNLQVLKLKEYSFVGTEWETVEGQFRNLKFLLIYMCSDLEWWTTGSNHFPRLEHLHLQLLDKLKEIPSCIGEISTLQSIQLIWCSKSAVISAKEILKEQQDFGNVGLRVQVFDE</sequence>
<evidence type="ECO:0000259" key="12">
    <source>
        <dbReference type="Pfam" id="PF23559"/>
    </source>
</evidence>
<dbReference type="InterPro" id="IPR032675">
    <property type="entry name" value="LRR_dom_sf"/>
</dbReference>
<evidence type="ECO:0000256" key="9">
    <source>
        <dbReference type="ARBA" id="ARBA00022821"/>
    </source>
</evidence>
<evidence type="ECO:0000256" key="8">
    <source>
        <dbReference type="ARBA" id="ARBA00022741"/>
    </source>
</evidence>
<dbReference type="PRINTS" id="PR00364">
    <property type="entry name" value="DISEASERSIST"/>
</dbReference>
<dbReference type="InterPro" id="IPR036388">
    <property type="entry name" value="WH-like_DNA-bd_sf"/>
</dbReference>
<dbReference type="FunFam" id="3.40.50.300:FF:001091">
    <property type="entry name" value="Probable disease resistance protein At1g61300"/>
    <property type="match status" value="1"/>
</dbReference>
<evidence type="ECO:0000256" key="2">
    <source>
        <dbReference type="ARBA" id="ARBA00004496"/>
    </source>
</evidence>
<dbReference type="PANTHER" id="PTHR23155">
    <property type="entry name" value="DISEASE RESISTANCE PROTEIN RP"/>
    <property type="match status" value="1"/>
</dbReference>
<dbReference type="GO" id="GO:0005524">
    <property type="term" value="F:ATP binding"/>
    <property type="evidence" value="ECO:0007669"/>
    <property type="project" value="UniProtKB-KW"/>
</dbReference>
<dbReference type="Gene3D" id="1.20.5.4130">
    <property type="match status" value="1"/>
</dbReference>
<evidence type="ECO:0000256" key="1">
    <source>
        <dbReference type="ARBA" id="ARBA00002074"/>
    </source>
</evidence>
<dbReference type="PANTHER" id="PTHR23155:SF1152">
    <property type="entry name" value="AAA+ ATPASE DOMAIN-CONTAINING PROTEIN"/>
    <property type="match status" value="1"/>
</dbReference>
<dbReference type="Gene3D" id="1.10.8.430">
    <property type="entry name" value="Helical domain of apoptotic protease-activating factors"/>
    <property type="match status" value="1"/>
</dbReference>
<evidence type="ECO:0000256" key="10">
    <source>
        <dbReference type="ARBA" id="ARBA00022840"/>
    </source>
</evidence>
<dbReference type="eggNOG" id="KOG4658">
    <property type="taxonomic scope" value="Eukaryota"/>
</dbReference>
<keyword evidence="4" id="KW-0963">Cytoplasm</keyword>
<comment type="similarity">
    <text evidence="3">Belongs to the disease resistance NB-LRR family.</text>
</comment>
<evidence type="ECO:0000256" key="6">
    <source>
        <dbReference type="ARBA" id="ARBA00022667"/>
    </source>
</evidence>
<dbReference type="GO" id="GO:0005737">
    <property type="term" value="C:cytoplasm"/>
    <property type="evidence" value="ECO:0007669"/>
    <property type="project" value="UniProtKB-SubCell"/>
</dbReference>
<evidence type="ECO:0000256" key="5">
    <source>
        <dbReference type="ARBA" id="ARBA00022614"/>
    </source>
</evidence>
<dbReference type="InterPro" id="IPR042197">
    <property type="entry name" value="Apaf_helical"/>
</dbReference>
<keyword evidence="14" id="KW-1185">Reference proteome</keyword>
<name>A0A022QUM0_ERYGU</name>
<comment type="function">
    <text evidence="1">Confers resistance to late blight (Phytophthora infestans) races carrying the avirulence gene Avr1. Resistance proteins guard the plant against pathogens that contain an appropriate avirulence protein via an indirect interaction with this avirulence protein. That triggers a defense system including the hypersensitive response, which restricts the pathogen growth.</text>
</comment>
<evidence type="ECO:0000259" key="11">
    <source>
        <dbReference type="Pfam" id="PF00931"/>
    </source>
</evidence>
<dbReference type="GO" id="GO:0009626">
    <property type="term" value="P:plant-type hypersensitive response"/>
    <property type="evidence" value="ECO:0007669"/>
    <property type="project" value="UniProtKB-KW"/>
</dbReference>
<dbReference type="Gene3D" id="3.80.10.10">
    <property type="entry name" value="Ribonuclease Inhibitor"/>
    <property type="match status" value="1"/>
</dbReference>
<feature type="domain" description="Disease resistance protein winged helix" evidence="12">
    <location>
        <begin position="409"/>
        <end position="479"/>
    </location>
</feature>
<dbReference type="InterPro" id="IPR044974">
    <property type="entry name" value="Disease_R_plants"/>
</dbReference>
<keyword evidence="9" id="KW-0611">Plant defense</keyword>
<evidence type="ECO:0000256" key="4">
    <source>
        <dbReference type="ARBA" id="ARBA00022490"/>
    </source>
</evidence>
<dbReference type="InterPro" id="IPR027417">
    <property type="entry name" value="P-loop_NTPase"/>
</dbReference>
<dbReference type="InterPro" id="IPR058922">
    <property type="entry name" value="WHD_DRP"/>
</dbReference>
<gene>
    <name evidence="13" type="ORF">MIMGU_mgv1a025161mg</name>
</gene>
<organism evidence="13 14">
    <name type="scientific">Erythranthe guttata</name>
    <name type="common">Yellow monkey flower</name>
    <name type="synonym">Mimulus guttatus</name>
    <dbReference type="NCBI Taxonomy" id="4155"/>
    <lineage>
        <taxon>Eukaryota</taxon>
        <taxon>Viridiplantae</taxon>
        <taxon>Streptophyta</taxon>
        <taxon>Embryophyta</taxon>
        <taxon>Tracheophyta</taxon>
        <taxon>Spermatophyta</taxon>
        <taxon>Magnoliopsida</taxon>
        <taxon>eudicotyledons</taxon>
        <taxon>Gunneridae</taxon>
        <taxon>Pentapetalae</taxon>
        <taxon>asterids</taxon>
        <taxon>lamiids</taxon>
        <taxon>Lamiales</taxon>
        <taxon>Phrymaceae</taxon>
        <taxon>Erythranthe</taxon>
    </lineage>
</organism>
<keyword evidence="8" id="KW-0547">Nucleotide-binding</keyword>
<reference evidence="13 14" key="1">
    <citation type="journal article" date="2013" name="Proc. Natl. Acad. Sci. U.S.A.">
        <title>Fine-scale variation in meiotic recombination in Mimulus inferred from population shotgun sequencing.</title>
        <authorList>
            <person name="Hellsten U."/>
            <person name="Wright K.M."/>
            <person name="Jenkins J."/>
            <person name="Shu S."/>
            <person name="Yuan Y."/>
            <person name="Wessler S.R."/>
            <person name="Schmutz J."/>
            <person name="Willis J.H."/>
            <person name="Rokhsar D.S."/>
        </authorList>
    </citation>
    <scope>NUCLEOTIDE SEQUENCE [LARGE SCALE GENOMIC DNA]</scope>
    <source>
        <strain evidence="14">cv. DUN x IM62</strain>
    </source>
</reference>
<dbReference type="Pfam" id="PF23559">
    <property type="entry name" value="WHD_DRP"/>
    <property type="match status" value="1"/>
</dbReference>
<evidence type="ECO:0000313" key="14">
    <source>
        <dbReference type="Proteomes" id="UP000030748"/>
    </source>
</evidence>
<dbReference type="Proteomes" id="UP000030748">
    <property type="component" value="Unassembled WGS sequence"/>
</dbReference>
<dbReference type="Gene3D" id="3.40.50.300">
    <property type="entry name" value="P-loop containing nucleotide triphosphate hydrolases"/>
    <property type="match status" value="1"/>
</dbReference>
<accession>A0A022QUM0</accession>
<dbReference type="SUPFAM" id="SSF52058">
    <property type="entry name" value="L domain-like"/>
    <property type="match status" value="1"/>
</dbReference>
<evidence type="ECO:0000313" key="13">
    <source>
        <dbReference type="EMBL" id="EYU31596.1"/>
    </source>
</evidence>
<dbReference type="GO" id="GO:0051607">
    <property type="term" value="P:defense response to virus"/>
    <property type="evidence" value="ECO:0007669"/>
    <property type="project" value="UniProtKB-ARBA"/>
</dbReference>
<evidence type="ECO:0000256" key="3">
    <source>
        <dbReference type="ARBA" id="ARBA00008894"/>
    </source>
</evidence>
<dbReference type="InterPro" id="IPR002182">
    <property type="entry name" value="NB-ARC"/>
</dbReference>
<keyword evidence="6" id="KW-0381">Hypersensitive response</keyword>
<dbReference type="FunFam" id="1.10.8.430:FF:000003">
    <property type="entry name" value="Probable disease resistance protein At5g66910"/>
    <property type="match status" value="1"/>
</dbReference>
<dbReference type="FunFam" id="1.10.10.10:FF:000322">
    <property type="entry name" value="Probable disease resistance protein At1g63360"/>
    <property type="match status" value="1"/>
</dbReference>
<dbReference type="Pfam" id="PF00931">
    <property type="entry name" value="NB-ARC"/>
    <property type="match status" value="1"/>
</dbReference>
<keyword evidence="7" id="KW-0677">Repeat</keyword>
<comment type="subcellular location">
    <subcellularLocation>
        <location evidence="2">Cytoplasm</location>
    </subcellularLocation>
</comment>
<dbReference type="GO" id="GO:0043531">
    <property type="term" value="F:ADP binding"/>
    <property type="evidence" value="ECO:0007669"/>
    <property type="project" value="InterPro"/>
</dbReference>
<feature type="domain" description="NB-ARC" evidence="11">
    <location>
        <begin position="156"/>
        <end position="324"/>
    </location>
</feature>
<dbReference type="AlphaFoldDB" id="A0A022QUM0"/>
<dbReference type="Gene3D" id="1.10.10.10">
    <property type="entry name" value="Winged helix-like DNA-binding domain superfamily/Winged helix DNA-binding domain"/>
    <property type="match status" value="1"/>
</dbReference>
<keyword evidence="10" id="KW-0067">ATP-binding</keyword>
<proteinExistence type="inferred from homology"/>
<dbReference type="EMBL" id="KI630932">
    <property type="protein sequence ID" value="EYU31596.1"/>
    <property type="molecule type" value="Genomic_DNA"/>
</dbReference>
<protein>
    <submittedName>
        <fullName evidence="13">Uncharacterized protein</fullName>
    </submittedName>
</protein>
<keyword evidence="5" id="KW-0433">Leucine-rich repeat</keyword>
<evidence type="ECO:0000256" key="7">
    <source>
        <dbReference type="ARBA" id="ARBA00022737"/>
    </source>
</evidence>
<dbReference type="SUPFAM" id="SSF52540">
    <property type="entry name" value="P-loop containing nucleoside triphosphate hydrolases"/>
    <property type="match status" value="1"/>
</dbReference>